<dbReference type="Pfam" id="PF00005">
    <property type="entry name" value="ABC_tran"/>
    <property type="match status" value="1"/>
</dbReference>
<proteinExistence type="inferred from homology"/>
<evidence type="ECO:0000256" key="3">
    <source>
        <dbReference type="ARBA" id="ARBA00022475"/>
    </source>
</evidence>
<dbReference type="GO" id="GO:0015658">
    <property type="term" value="F:branched-chain amino acid transmembrane transporter activity"/>
    <property type="evidence" value="ECO:0007669"/>
    <property type="project" value="TreeGrafter"/>
</dbReference>
<dbReference type="Gene3D" id="3.40.50.300">
    <property type="entry name" value="P-loop containing nucleotide triphosphate hydrolases"/>
    <property type="match status" value="1"/>
</dbReference>
<dbReference type="InterPro" id="IPR003593">
    <property type="entry name" value="AAA+_ATPase"/>
</dbReference>
<keyword evidence="4" id="KW-0472">Membrane</keyword>
<dbReference type="GO" id="GO:0005524">
    <property type="term" value="F:ATP binding"/>
    <property type="evidence" value="ECO:0007669"/>
    <property type="project" value="UniProtKB-KW"/>
</dbReference>
<accession>A0A071MAL4</accession>
<evidence type="ECO:0000256" key="6">
    <source>
        <dbReference type="ARBA" id="ARBA00022840"/>
    </source>
</evidence>
<evidence type="ECO:0000256" key="5">
    <source>
        <dbReference type="ARBA" id="ARBA00022741"/>
    </source>
</evidence>
<evidence type="ECO:0000259" key="8">
    <source>
        <dbReference type="PROSITE" id="PS50893"/>
    </source>
</evidence>
<dbReference type="InterPro" id="IPR017871">
    <property type="entry name" value="ABC_transporter-like_CS"/>
</dbReference>
<evidence type="ECO:0000256" key="1">
    <source>
        <dbReference type="ARBA" id="ARBA00005417"/>
    </source>
</evidence>
<organism evidence="9">
    <name type="scientific">Burkholderia cenocepacia</name>
    <dbReference type="NCBI Taxonomy" id="95486"/>
    <lineage>
        <taxon>Bacteria</taxon>
        <taxon>Pseudomonadati</taxon>
        <taxon>Pseudomonadota</taxon>
        <taxon>Betaproteobacteria</taxon>
        <taxon>Burkholderiales</taxon>
        <taxon>Burkholderiaceae</taxon>
        <taxon>Burkholderia</taxon>
        <taxon>Burkholderia cepacia complex</taxon>
    </lineage>
</organism>
<dbReference type="GO" id="GO:0016887">
    <property type="term" value="F:ATP hydrolysis activity"/>
    <property type="evidence" value="ECO:0007669"/>
    <property type="project" value="InterPro"/>
</dbReference>
<comment type="caution">
    <text evidence="9">The sequence shown here is derived from an EMBL/GenBank/DDBJ whole genome shotgun (WGS) entry which is preliminary data.</text>
</comment>
<keyword evidence="3" id="KW-1003">Cell membrane</keyword>
<dbReference type="PROSITE" id="PS00211">
    <property type="entry name" value="ABC_TRANSPORTER_1"/>
    <property type="match status" value="1"/>
</dbReference>
<evidence type="ECO:0000256" key="4">
    <source>
        <dbReference type="ARBA" id="ARBA00022519"/>
    </source>
</evidence>
<evidence type="ECO:0000313" key="9">
    <source>
        <dbReference type="EMBL" id="KEA57660.1"/>
    </source>
</evidence>
<feature type="domain" description="ABC transporter" evidence="8">
    <location>
        <begin position="10"/>
        <end position="235"/>
    </location>
</feature>
<dbReference type="PANTHER" id="PTHR43820">
    <property type="entry name" value="HIGH-AFFINITY BRANCHED-CHAIN AMINO ACID TRANSPORT ATP-BINDING PROTEIN LIVF"/>
    <property type="match status" value="1"/>
</dbReference>
<keyword evidence="5" id="KW-0547">Nucleotide-binding</keyword>
<name>A0A071MAL4_9BURK</name>
<dbReference type="InterPro" id="IPR027417">
    <property type="entry name" value="P-loop_NTPase"/>
</dbReference>
<reference evidence="9" key="1">
    <citation type="submission" date="2014-04" db="EMBL/GenBank/DDBJ databases">
        <title>In planta biocontrol of soil-borne Fusarium wilt of banana through a plant endophytic bacterium, Burkholderia cenocepacia 869T2.</title>
        <authorList>
            <person name="Ho Y.-N."/>
            <person name="Chiang H.-M."/>
            <person name="Chao C.-P."/>
            <person name="Su C.-C."/>
            <person name="Hsu H.-F."/>
            <person name="Guo C.-T."/>
            <person name="Hsieh J.-L."/>
            <person name="Huang C.-C."/>
        </authorList>
    </citation>
    <scope>NUCLEOTIDE SEQUENCE [LARGE SCALE GENOMIC DNA]</scope>
    <source>
        <strain evidence="9">869T2</strain>
    </source>
</reference>
<gene>
    <name evidence="9" type="ORF">DT99_21975</name>
</gene>
<keyword evidence="7" id="KW-0029">Amino-acid transport</keyword>
<dbReference type="PANTHER" id="PTHR43820:SF2">
    <property type="entry name" value="ABC TRANSPORTER ATP-BINDING PROTEIN"/>
    <property type="match status" value="1"/>
</dbReference>
<dbReference type="PROSITE" id="PS50893">
    <property type="entry name" value="ABC_TRANSPORTER_2"/>
    <property type="match status" value="1"/>
</dbReference>
<protein>
    <recommendedName>
        <fullName evidence="8">ABC transporter domain-containing protein</fullName>
    </recommendedName>
</protein>
<keyword evidence="2" id="KW-0813">Transport</keyword>
<dbReference type="InterPro" id="IPR052156">
    <property type="entry name" value="BCAA_Transport_ATP-bd_LivF"/>
</dbReference>
<dbReference type="SMART" id="SM00382">
    <property type="entry name" value="AAA"/>
    <property type="match status" value="1"/>
</dbReference>
<keyword evidence="6" id="KW-0067">ATP-binding</keyword>
<evidence type="ECO:0000256" key="7">
    <source>
        <dbReference type="ARBA" id="ARBA00022970"/>
    </source>
</evidence>
<comment type="similarity">
    <text evidence="1">Belongs to the ABC transporter superfamily.</text>
</comment>
<sequence length="235" mass="25515">MSERRREAVLRFSSIVAGYGDTMVLKGISGEVAAGNVLGVFGRNGVGKSTLMRALTGVIQPTSGAVTVNGGEVGKVPSHQRRRLGMSYAPQERVVFDNLSVADNLTLGFRTRSLEAYEELFEIFPRLKERLPQAAGKLSGGEKKLLSFARIIAERSPLTLIDEPSEGVQQENLERMASVIRSRINEGAAFVVVEQNLTFLTSIADHFIGLDHGEIVLSGDSIDMSRDRLEAVLAV</sequence>
<dbReference type="EMBL" id="JJOA01000017">
    <property type="protein sequence ID" value="KEA57660.1"/>
    <property type="molecule type" value="Genomic_DNA"/>
</dbReference>
<evidence type="ECO:0000256" key="2">
    <source>
        <dbReference type="ARBA" id="ARBA00022448"/>
    </source>
</evidence>
<keyword evidence="4" id="KW-0997">Cell inner membrane</keyword>
<dbReference type="SUPFAM" id="SSF52540">
    <property type="entry name" value="P-loop containing nucleoside triphosphate hydrolases"/>
    <property type="match status" value="1"/>
</dbReference>
<dbReference type="AlphaFoldDB" id="A0A071MAL4"/>
<dbReference type="InterPro" id="IPR003439">
    <property type="entry name" value="ABC_transporter-like_ATP-bd"/>
</dbReference>
<dbReference type="GO" id="GO:0015807">
    <property type="term" value="P:L-amino acid transport"/>
    <property type="evidence" value="ECO:0007669"/>
    <property type="project" value="TreeGrafter"/>
</dbReference>